<evidence type="ECO:0000256" key="7">
    <source>
        <dbReference type="ARBA" id="ARBA00023170"/>
    </source>
</evidence>
<feature type="transmembrane region" description="Helical" evidence="10">
    <location>
        <begin position="390"/>
        <end position="414"/>
    </location>
</feature>
<evidence type="ECO:0000256" key="2">
    <source>
        <dbReference type="ARBA" id="ARBA00022475"/>
    </source>
</evidence>
<dbReference type="Pfam" id="PF00001">
    <property type="entry name" value="7tm_1"/>
    <property type="match status" value="1"/>
</dbReference>
<evidence type="ECO:0000256" key="6">
    <source>
        <dbReference type="ARBA" id="ARBA00023136"/>
    </source>
</evidence>
<dbReference type="InterPro" id="IPR000276">
    <property type="entry name" value="GPCR_Rhodpsn"/>
</dbReference>
<proteinExistence type="predicted"/>
<keyword evidence="6 10" id="KW-0472">Membrane</keyword>
<dbReference type="GO" id="GO:0004930">
    <property type="term" value="F:G protein-coupled receptor activity"/>
    <property type="evidence" value="ECO:0007669"/>
    <property type="project" value="UniProtKB-KW"/>
</dbReference>
<evidence type="ECO:0000256" key="10">
    <source>
        <dbReference type="SAM" id="Phobius"/>
    </source>
</evidence>
<feature type="compositionally biased region" description="Low complexity" evidence="9">
    <location>
        <begin position="639"/>
        <end position="659"/>
    </location>
</feature>
<keyword evidence="7" id="KW-0675">Receptor</keyword>
<evidence type="ECO:0000256" key="4">
    <source>
        <dbReference type="ARBA" id="ARBA00022989"/>
    </source>
</evidence>
<dbReference type="Gene3D" id="1.20.1070.10">
    <property type="entry name" value="Rhodopsin 7-helix transmembrane proteins"/>
    <property type="match status" value="1"/>
</dbReference>
<feature type="region of interest" description="Disordered" evidence="9">
    <location>
        <begin position="1"/>
        <end position="21"/>
    </location>
</feature>
<dbReference type="STRING" id="33528.ENSGAFP00000015433"/>
<evidence type="ECO:0000256" key="8">
    <source>
        <dbReference type="ARBA" id="ARBA00023224"/>
    </source>
</evidence>
<keyword evidence="8" id="KW-0807">Transducer</keyword>
<dbReference type="Proteomes" id="UP000250572">
    <property type="component" value="Unassembled WGS sequence"/>
</dbReference>
<dbReference type="PROSITE" id="PS50262">
    <property type="entry name" value="G_PROTEIN_RECEP_F1_2"/>
    <property type="match status" value="1"/>
</dbReference>
<reference evidence="12 13" key="1">
    <citation type="journal article" date="2018" name="G3 (Bethesda)">
        <title>A High-Quality Reference Genome for the Invasive Mosquitofish Gambusia affinis Using a Chicago Library.</title>
        <authorList>
            <person name="Hoffberg S.L."/>
            <person name="Troendle N.J."/>
            <person name="Glenn T.C."/>
            <person name="Mahmud O."/>
            <person name="Louha S."/>
            <person name="Chalopin D."/>
            <person name="Bennetzen J.L."/>
            <person name="Mauricio R."/>
        </authorList>
    </citation>
    <scope>NUCLEOTIDE SEQUENCE [LARGE SCALE GENOMIC DNA]</scope>
    <source>
        <strain evidence="12">NE01/NJP1002.9</strain>
        <tissue evidence="12">Muscle</tissue>
    </source>
</reference>
<evidence type="ECO:0000256" key="1">
    <source>
        <dbReference type="ARBA" id="ARBA00004651"/>
    </source>
</evidence>
<dbReference type="EMBL" id="NHOQ01001904">
    <property type="protein sequence ID" value="PWA21626.1"/>
    <property type="molecule type" value="Genomic_DNA"/>
</dbReference>
<keyword evidence="4 10" id="KW-1133">Transmembrane helix</keyword>
<dbReference type="GO" id="GO:0005886">
    <property type="term" value="C:plasma membrane"/>
    <property type="evidence" value="ECO:0007669"/>
    <property type="project" value="UniProtKB-SubCell"/>
</dbReference>
<keyword evidence="5" id="KW-0297">G-protein coupled receptor</keyword>
<keyword evidence="13" id="KW-1185">Reference proteome</keyword>
<feature type="domain" description="G-protein coupled receptors family 1 profile" evidence="11">
    <location>
        <begin position="370"/>
        <end position="618"/>
    </location>
</feature>
<evidence type="ECO:0000259" key="11">
    <source>
        <dbReference type="PROSITE" id="PS50262"/>
    </source>
</evidence>
<dbReference type="InterPro" id="IPR052477">
    <property type="entry name" value="Orphan_GPCR1"/>
</dbReference>
<organism evidence="12 13">
    <name type="scientific">Gambusia affinis</name>
    <name type="common">Western mosquitofish</name>
    <name type="synonym">Heterandria affinis</name>
    <dbReference type="NCBI Taxonomy" id="33528"/>
    <lineage>
        <taxon>Eukaryota</taxon>
        <taxon>Metazoa</taxon>
        <taxon>Chordata</taxon>
        <taxon>Craniata</taxon>
        <taxon>Vertebrata</taxon>
        <taxon>Euteleostomi</taxon>
        <taxon>Actinopterygii</taxon>
        <taxon>Neopterygii</taxon>
        <taxon>Teleostei</taxon>
        <taxon>Neoteleostei</taxon>
        <taxon>Acanthomorphata</taxon>
        <taxon>Ovalentaria</taxon>
        <taxon>Atherinomorphae</taxon>
        <taxon>Cyprinodontiformes</taxon>
        <taxon>Poeciliidae</taxon>
        <taxon>Poeciliinae</taxon>
        <taxon>Gambusia</taxon>
    </lineage>
</organism>
<feature type="transmembrane region" description="Helical" evidence="10">
    <location>
        <begin position="357"/>
        <end position="378"/>
    </location>
</feature>
<feature type="transmembrane region" description="Helical" evidence="10">
    <location>
        <begin position="512"/>
        <end position="534"/>
    </location>
</feature>
<feature type="transmembrane region" description="Helical" evidence="10">
    <location>
        <begin position="560"/>
        <end position="586"/>
    </location>
</feature>
<dbReference type="CDD" id="cd15129">
    <property type="entry name" value="7tmA_GPR142"/>
    <property type="match status" value="1"/>
</dbReference>
<sequence length="684" mass="76277">MTGSKPGTADSYPSEQHPLPAEHIHTSLPHDQKCSAWSNPLGGKIAQPDFNGRMRWEFTAPASPDELVKHSGAVGSLSQHHSAAVAAQQHLLKHRALQREHQGVSLDHLHLVSIGRLHTERNITSVPLNQQGLQPLQQGLGVADGVSITASFLGEVSFEQTCFQRVKTKKEMEELENVMQKQPIVNSPTGCEVPVGCTQGQFRDEAMADVQTQGDLLDETMRCTCCLDSSAPPPHLPSCLLTGHPAGTLKERLGESDAEVDLLIWFAILGSEAPCRTTSCSLQLHLENNFSVSKDHPTDPMELICSNTHLLRGDSDPTRSTKAMIDWPNVTASSYEELDLKPEEPQRSKCVLGFIPVIYYSVLLCVGVPVNILTAVALCRLACRTKKPLYYYLLAVTGSDILSQLFIIFVGFLLETAVFHRDVPTVLLHVVSAAEFAANHASIWSTIPLTVDRYVALCHPLLHRQISYPARARKIIAAVLVLSLTSGIPFFWWSDMWRDSHPPTVLDAVLIWTHVTIIYFLPCSIFLVLNSLIIRKLRIRQRQQPCQEERGPPRRLGKTTALLLALTSVFSVLWAPRTVVVIYHLYVSSVHQDWHVHLAYDLSNMLAMLNTAVNFFLYCFVSRPFRSVVRDIVQLRGGPLHPRRPLPQQQAPNNASNSSLYSGNNKRSQRDSTPLSPRRNRKPW</sequence>
<evidence type="ECO:0000256" key="3">
    <source>
        <dbReference type="ARBA" id="ARBA00022692"/>
    </source>
</evidence>
<feature type="transmembrane region" description="Helical" evidence="10">
    <location>
        <begin position="598"/>
        <end position="621"/>
    </location>
</feature>
<feature type="transmembrane region" description="Helical" evidence="10">
    <location>
        <begin position="472"/>
        <end position="492"/>
    </location>
</feature>
<evidence type="ECO:0000313" key="12">
    <source>
        <dbReference type="EMBL" id="PWA21626.1"/>
    </source>
</evidence>
<dbReference type="AlphaFoldDB" id="A0A315VFH5"/>
<evidence type="ECO:0000256" key="5">
    <source>
        <dbReference type="ARBA" id="ARBA00023040"/>
    </source>
</evidence>
<gene>
    <name evidence="12" type="ORF">CCH79_00003216</name>
</gene>
<keyword evidence="2" id="KW-1003">Cell membrane</keyword>
<comment type="subcellular location">
    <subcellularLocation>
        <location evidence="1">Cell membrane</location>
        <topology evidence="1">Multi-pass membrane protein</topology>
    </subcellularLocation>
</comment>
<feature type="transmembrane region" description="Helical" evidence="10">
    <location>
        <begin position="426"/>
        <end position="451"/>
    </location>
</feature>
<accession>A0A315VFH5</accession>
<feature type="region of interest" description="Disordered" evidence="9">
    <location>
        <begin position="639"/>
        <end position="684"/>
    </location>
</feature>
<dbReference type="PANTHER" id="PTHR46272">
    <property type="entry name" value="G_PROTEIN_RECEP_F1_2 DOMAIN-CONTAINING PROTEIN"/>
    <property type="match status" value="1"/>
</dbReference>
<dbReference type="PRINTS" id="PR00237">
    <property type="entry name" value="GPCRRHODOPSN"/>
</dbReference>
<dbReference type="InterPro" id="IPR017452">
    <property type="entry name" value="GPCR_Rhodpsn_7TM"/>
</dbReference>
<comment type="caution">
    <text evidence="12">The sequence shown here is derived from an EMBL/GenBank/DDBJ whole genome shotgun (WGS) entry which is preliminary data.</text>
</comment>
<keyword evidence="3 10" id="KW-0812">Transmembrane</keyword>
<evidence type="ECO:0000256" key="9">
    <source>
        <dbReference type="SAM" id="MobiDB-lite"/>
    </source>
</evidence>
<protein>
    <recommendedName>
        <fullName evidence="11">G-protein coupled receptors family 1 profile domain-containing protein</fullName>
    </recommendedName>
</protein>
<name>A0A315VFH5_GAMAF</name>
<feature type="compositionally biased region" description="Polar residues" evidence="9">
    <location>
        <begin position="660"/>
        <end position="675"/>
    </location>
</feature>
<dbReference type="PANTHER" id="PTHR46272:SF1">
    <property type="entry name" value="G-PROTEIN COUPLED RECEPTOR 142-RELATED"/>
    <property type="match status" value="1"/>
</dbReference>
<dbReference type="SUPFAM" id="SSF81321">
    <property type="entry name" value="Family A G protein-coupled receptor-like"/>
    <property type="match status" value="1"/>
</dbReference>
<evidence type="ECO:0000313" key="13">
    <source>
        <dbReference type="Proteomes" id="UP000250572"/>
    </source>
</evidence>